<accession>A0A7J3X736</accession>
<evidence type="ECO:0008006" key="2">
    <source>
        <dbReference type="Google" id="ProtNLM"/>
    </source>
</evidence>
<proteinExistence type="predicted"/>
<comment type="caution">
    <text evidence="1">The sequence shown here is derived from an EMBL/GenBank/DDBJ whole genome shotgun (WGS) entry which is preliminary data.</text>
</comment>
<organism evidence="1">
    <name type="scientific">Thermofilum pendens</name>
    <dbReference type="NCBI Taxonomy" id="2269"/>
    <lineage>
        <taxon>Archaea</taxon>
        <taxon>Thermoproteota</taxon>
        <taxon>Thermoprotei</taxon>
        <taxon>Thermofilales</taxon>
        <taxon>Thermofilaceae</taxon>
        <taxon>Thermofilum</taxon>
    </lineage>
</organism>
<dbReference type="EMBL" id="DRZM01000131">
    <property type="protein sequence ID" value="HHP04927.1"/>
    <property type="molecule type" value="Genomic_DNA"/>
</dbReference>
<gene>
    <name evidence="1" type="ORF">ENM88_04160</name>
</gene>
<protein>
    <recommendedName>
        <fullName evidence="2">Bacterial repeat domain-containing protein</fullName>
    </recommendedName>
</protein>
<evidence type="ECO:0000313" key="1">
    <source>
        <dbReference type="EMBL" id="HHP04927.1"/>
    </source>
</evidence>
<name>A0A7J3X736_THEPE</name>
<sequence>MSKKLLVIAAVGFAALVAALVLHLLQRQLPAALQPSPAPPAERQPQVEAPLQAEAGERPTEQPRPLIVATIEAGEGGRVLVNGTEAAEWSSTSPFTLVLEAVPEGCVRFERWEVNGTAALGQNPLALAVAGNTTVRAVFAEVPRGARFRVVVTSNSSKALAAAFVNGSLVVLPHEVVAPACAVLNVTSYPYGGLKPLNGTVLVLVTGDTEVKLHYRLVHPQVYEAVAVINGTLQPVEVRTSPFGSYYYTLRAGEDGWLHFKGAALLYIYIPWSYTRVLVEARVVEGSLRVIRFCDWGAQPYDSYGVFLNERRPRVEFIGCEVAPQYGEPSIKAGGARYAHMAPGALELYASGEAWVRIQAYP</sequence>
<dbReference type="AlphaFoldDB" id="A0A7J3X736"/>
<reference evidence="1" key="1">
    <citation type="journal article" date="2020" name="mSystems">
        <title>Genome- and Community-Level Interaction Insights into Carbon Utilization and Element Cycling Functions of Hydrothermarchaeota in Hydrothermal Sediment.</title>
        <authorList>
            <person name="Zhou Z."/>
            <person name="Liu Y."/>
            <person name="Xu W."/>
            <person name="Pan J."/>
            <person name="Luo Z.H."/>
            <person name="Li M."/>
        </authorList>
    </citation>
    <scope>NUCLEOTIDE SEQUENCE [LARGE SCALE GENOMIC DNA]</scope>
    <source>
        <strain evidence="1">SpSt-1125</strain>
    </source>
</reference>